<reference evidence="3 4" key="1">
    <citation type="submission" date="2019-02" db="EMBL/GenBank/DDBJ databases">
        <title>Genomic Encyclopedia of Type Strains, Phase IV (KMG-IV): sequencing the most valuable type-strain genomes for metagenomic binning, comparative biology and taxonomic classification.</title>
        <authorList>
            <person name="Goeker M."/>
        </authorList>
    </citation>
    <scope>NUCLEOTIDE SEQUENCE [LARGE SCALE GENOMIC DNA]</scope>
    <source>
        <strain evidence="3 4">DSM 10617</strain>
    </source>
</reference>
<feature type="domain" description="RNA polymerase sigma-70 ECF-like HTH" evidence="2">
    <location>
        <begin position="82"/>
        <end position="193"/>
    </location>
</feature>
<name>A0A4Q7LS36_9BURK</name>
<dbReference type="RefSeq" id="WP_165396749.1">
    <property type="nucleotide sequence ID" value="NZ_SGWV01000008.1"/>
</dbReference>
<evidence type="ECO:0000313" key="3">
    <source>
        <dbReference type="EMBL" id="RZS57112.1"/>
    </source>
</evidence>
<dbReference type="Gene3D" id="1.10.1740.10">
    <property type="match status" value="1"/>
</dbReference>
<keyword evidence="4" id="KW-1185">Reference proteome</keyword>
<dbReference type="Proteomes" id="UP000293433">
    <property type="component" value="Unassembled WGS sequence"/>
</dbReference>
<keyword evidence="3" id="KW-0804">Transcription</keyword>
<proteinExistence type="predicted"/>
<dbReference type="GO" id="GO:0006352">
    <property type="term" value="P:DNA-templated transcription initiation"/>
    <property type="evidence" value="ECO:0007669"/>
    <property type="project" value="InterPro"/>
</dbReference>
<feature type="region of interest" description="Disordered" evidence="1">
    <location>
        <begin position="1"/>
        <end position="24"/>
    </location>
</feature>
<feature type="compositionally biased region" description="Low complexity" evidence="1">
    <location>
        <begin position="11"/>
        <end position="24"/>
    </location>
</feature>
<dbReference type="GO" id="GO:0000428">
    <property type="term" value="C:DNA-directed RNA polymerase complex"/>
    <property type="evidence" value="ECO:0007669"/>
    <property type="project" value="UniProtKB-KW"/>
</dbReference>
<organism evidence="3 4">
    <name type="scientific">Sphaerotilus mobilis</name>
    <dbReference type="NCBI Taxonomy" id="47994"/>
    <lineage>
        <taxon>Bacteria</taxon>
        <taxon>Pseudomonadati</taxon>
        <taxon>Pseudomonadota</taxon>
        <taxon>Betaproteobacteria</taxon>
        <taxon>Burkholderiales</taxon>
        <taxon>Sphaerotilaceae</taxon>
        <taxon>Sphaerotilus</taxon>
    </lineage>
</organism>
<dbReference type="GO" id="GO:0003700">
    <property type="term" value="F:DNA-binding transcription factor activity"/>
    <property type="evidence" value="ECO:0007669"/>
    <property type="project" value="InterPro"/>
</dbReference>
<keyword evidence="3" id="KW-0240">DNA-directed RNA polymerase</keyword>
<protein>
    <submittedName>
        <fullName evidence="3">DNA-directed RNA polymerase specialized sigma24 family protein</fullName>
    </submittedName>
</protein>
<accession>A0A4Q7LS36</accession>
<dbReference type="InterPro" id="IPR013325">
    <property type="entry name" value="RNA_pol_sigma_r2"/>
</dbReference>
<dbReference type="InterPro" id="IPR053812">
    <property type="entry name" value="HTH_Sigma70_ECF-like"/>
</dbReference>
<dbReference type="AlphaFoldDB" id="A0A4Q7LS36"/>
<evidence type="ECO:0000256" key="1">
    <source>
        <dbReference type="SAM" id="MobiDB-lite"/>
    </source>
</evidence>
<sequence length="209" mass="23052">MAENPSKSRPGQADAQQAAEWAQQGAAGRNRAAALLLDTWLRRLIAYLAYHGRVAEATAEDLAAESITDFVLKPQPRDCPADVWLMTIARNKLIDHAREKNAAKRGGGKAEQALDEDDLLELLDTGHGHSEMPAWVRRCVHLAAAEMQRTEPRHAEVLRMACEGWSAEEVAVHFGAPADAVTDKHKAAARDRIYRAVLIAREMFAPCKE</sequence>
<dbReference type="Pfam" id="PF07638">
    <property type="entry name" value="Sigma70_ECF"/>
    <property type="match status" value="1"/>
</dbReference>
<evidence type="ECO:0000313" key="4">
    <source>
        <dbReference type="Proteomes" id="UP000293433"/>
    </source>
</evidence>
<comment type="caution">
    <text evidence="3">The sequence shown here is derived from an EMBL/GenBank/DDBJ whole genome shotgun (WGS) entry which is preliminary data.</text>
</comment>
<dbReference type="SUPFAM" id="SSF88946">
    <property type="entry name" value="Sigma2 domain of RNA polymerase sigma factors"/>
    <property type="match status" value="1"/>
</dbReference>
<evidence type="ECO:0000259" key="2">
    <source>
        <dbReference type="Pfam" id="PF07638"/>
    </source>
</evidence>
<gene>
    <name evidence="3" type="ORF">EV685_1676</name>
</gene>
<dbReference type="EMBL" id="SGWV01000008">
    <property type="protein sequence ID" value="RZS57112.1"/>
    <property type="molecule type" value="Genomic_DNA"/>
</dbReference>